<comment type="similarity">
    <text evidence="1 2">Belongs to the small heat shock protein (HSP20) family.</text>
</comment>
<evidence type="ECO:0000313" key="4">
    <source>
        <dbReference type="EMBL" id="KEF54268.1"/>
    </source>
</evidence>
<keyword evidence="5" id="KW-1185">Reference proteome</keyword>
<dbReference type="SUPFAM" id="SSF49764">
    <property type="entry name" value="HSP20-like chaperones"/>
    <property type="match status" value="1"/>
</dbReference>
<dbReference type="Pfam" id="PF00011">
    <property type="entry name" value="HSP20"/>
    <property type="match status" value="1"/>
</dbReference>
<dbReference type="AlphaFoldDB" id="A0A072P4V3"/>
<accession>A0A072P4V3</accession>
<comment type="caution">
    <text evidence="4">The sequence shown here is derived from an EMBL/GenBank/DDBJ whole genome shotgun (WGS) entry which is preliminary data.</text>
</comment>
<dbReference type="Gene3D" id="2.60.40.790">
    <property type="match status" value="1"/>
</dbReference>
<organism evidence="4 5">
    <name type="scientific">Exophiala aquamarina CBS 119918</name>
    <dbReference type="NCBI Taxonomy" id="1182545"/>
    <lineage>
        <taxon>Eukaryota</taxon>
        <taxon>Fungi</taxon>
        <taxon>Dikarya</taxon>
        <taxon>Ascomycota</taxon>
        <taxon>Pezizomycotina</taxon>
        <taxon>Eurotiomycetes</taxon>
        <taxon>Chaetothyriomycetidae</taxon>
        <taxon>Chaetothyriales</taxon>
        <taxon>Herpotrichiellaceae</taxon>
        <taxon>Exophiala</taxon>
    </lineage>
</organism>
<sequence length="223" mass="25660">MAHLHLRTILNPPHVTLEDHAPYRRSLWSIIEYITTGELESRLKSKSHYDNRDYSEHILYPNFTVRETNVAYYLEGEFLGVHNADDIIIEYLGPRQVSIRGNSSDIDLSQEWGYEFEDANLHQARGQIAESSLAPQQISAKVDPNPGDHSQQPGEMPNYTQGATATVLLSERHNGPLKRSFTFPESIDYDKLRARLKDGVLRVRIQKARTESTYPRYRVEYSS</sequence>
<dbReference type="VEuPathDB" id="FungiDB:A1O9_09434"/>
<protein>
    <recommendedName>
        <fullName evidence="3">SHSP domain-containing protein</fullName>
    </recommendedName>
</protein>
<dbReference type="EMBL" id="AMGV01000010">
    <property type="protein sequence ID" value="KEF54268.1"/>
    <property type="molecule type" value="Genomic_DNA"/>
</dbReference>
<dbReference type="InterPro" id="IPR008978">
    <property type="entry name" value="HSP20-like_chaperone"/>
</dbReference>
<name>A0A072P4V3_9EURO</name>
<evidence type="ECO:0000256" key="2">
    <source>
        <dbReference type="RuleBase" id="RU003616"/>
    </source>
</evidence>
<dbReference type="GeneID" id="25284343"/>
<dbReference type="InterPro" id="IPR002068">
    <property type="entry name" value="A-crystallin/Hsp20_dom"/>
</dbReference>
<reference evidence="4 5" key="1">
    <citation type="submission" date="2013-03" db="EMBL/GenBank/DDBJ databases">
        <title>The Genome Sequence of Exophiala aquamarina CBS 119918.</title>
        <authorList>
            <consortium name="The Broad Institute Genomics Platform"/>
            <person name="Cuomo C."/>
            <person name="de Hoog S."/>
            <person name="Gorbushina A."/>
            <person name="Walker B."/>
            <person name="Young S.K."/>
            <person name="Zeng Q."/>
            <person name="Gargeya S."/>
            <person name="Fitzgerald M."/>
            <person name="Haas B."/>
            <person name="Abouelleil A."/>
            <person name="Allen A.W."/>
            <person name="Alvarado L."/>
            <person name="Arachchi H.M."/>
            <person name="Berlin A.M."/>
            <person name="Chapman S.B."/>
            <person name="Gainer-Dewar J."/>
            <person name="Goldberg J."/>
            <person name="Griggs A."/>
            <person name="Gujja S."/>
            <person name="Hansen M."/>
            <person name="Howarth C."/>
            <person name="Imamovic A."/>
            <person name="Ireland A."/>
            <person name="Larimer J."/>
            <person name="McCowan C."/>
            <person name="Murphy C."/>
            <person name="Pearson M."/>
            <person name="Poon T.W."/>
            <person name="Priest M."/>
            <person name="Roberts A."/>
            <person name="Saif S."/>
            <person name="Shea T."/>
            <person name="Sisk P."/>
            <person name="Sykes S."/>
            <person name="Wortman J."/>
            <person name="Nusbaum C."/>
            <person name="Birren B."/>
        </authorList>
    </citation>
    <scope>NUCLEOTIDE SEQUENCE [LARGE SCALE GENOMIC DNA]</scope>
    <source>
        <strain evidence="4 5">CBS 119918</strain>
    </source>
</reference>
<dbReference type="RefSeq" id="XP_013256858.1">
    <property type="nucleotide sequence ID" value="XM_013401404.1"/>
</dbReference>
<dbReference type="CDD" id="cd06464">
    <property type="entry name" value="ACD_sHsps-like"/>
    <property type="match status" value="1"/>
</dbReference>
<evidence type="ECO:0000313" key="5">
    <source>
        <dbReference type="Proteomes" id="UP000027920"/>
    </source>
</evidence>
<evidence type="ECO:0000256" key="1">
    <source>
        <dbReference type="PROSITE-ProRule" id="PRU00285"/>
    </source>
</evidence>
<dbReference type="Proteomes" id="UP000027920">
    <property type="component" value="Unassembled WGS sequence"/>
</dbReference>
<feature type="domain" description="SHSP" evidence="3">
    <location>
        <begin position="54"/>
        <end position="222"/>
    </location>
</feature>
<proteinExistence type="inferred from homology"/>
<dbReference type="STRING" id="1182545.A0A072P4V3"/>
<dbReference type="PROSITE" id="PS01031">
    <property type="entry name" value="SHSP"/>
    <property type="match status" value="1"/>
</dbReference>
<dbReference type="HOGENOM" id="CLU_046737_1_1_1"/>
<gene>
    <name evidence="4" type="ORF">A1O9_09434</name>
</gene>
<evidence type="ECO:0000259" key="3">
    <source>
        <dbReference type="PROSITE" id="PS01031"/>
    </source>
</evidence>
<dbReference type="OrthoDB" id="1431247at2759"/>